<evidence type="ECO:0000256" key="2">
    <source>
        <dbReference type="ARBA" id="ARBA00022840"/>
    </source>
</evidence>
<dbReference type="RefSeq" id="WP_146654508.1">
    <property type="nucleotide sequence ID" value="NZ_CP012333.1"/>
</dbReference>
<dbReference type="Proteomes" id="UP000064967">
    <property type="component" value="Chromosome"/>
</dbReference>
<dbReference type="Gene3D" id="1.10.10.60">
    <property type="entry name" value="Homeodomain-like"/>
    <property type="match status" value="1"/>
</dbReference>
<dbReference type="PROSITE" id="PS50006">
    <property type="entry name" value="FHA_DOMAIN"/>
    <property type="match status" value="1"/>
</dbReference>
<dbReference type="Pfam" id="PF00498">
    <property type="entry name" value="FHA"/>
    <property type="match status" value="1"/>
</dbReference>
<dbReference type="Pfam" id="PF00158">
    <property type="entry name" value="Sigma54_activat"/>
    <property type="match status" value="1"/>
</dbReference>
<dbReference type="Gene3D" id="3.40.50.300">
    <property type="entry name" value="P-loop containing nucleotide triphosphate hydrolases"/>
    <property type="match status" value="1"/>
</dbReference>
<dbReference type="OrthoDB" id="151099at2"/>
<dbReference type="InterPro" id="IPR000253">
    <property type="entry name" value="FHA_dom"/>
</dbReference>
<dbReference type="PROSITE" id="PS00675">
    <property type="entry name" value="SIGMA54_INTERACT_1"/>
    <property type="match status" value="1"/>
</dbReference>
<dbReference type="PROSITE" id="PS50045">
    <property type="entry name" value="SIGMA54_INTERACT_4"/>
    <property type="match status" value="1"/>
</dbReference>
<dbReference type="GO" id="GO:0005524">
    <property type="term" value="F:ATP binding"/>
    <property type="evidence" value="ECO:0007669"/>
    <property type="project" value="UniProtKB-KW"/>
</dbReference>
<keyword evidence="2" id="KW-0067">ATP-binding</keyword>
<keyword evidence="6" id="KW-0282">Flagellum</keyword>
<dbReference type="AlphaFoldDB" id="A0A0K1QDS2"/>
<dbReference type="KEGG" id="llu:AKJ09_10460"/>
<dbReference type="CDD" id="cd00060">
    <property type="entry name" value="FHA"/>
    <property type="match status" value="1"/>
</dbReference>
<dbReference type="EMBL" id="CP012333">
    <property type="protein sequence ID" value="AKV03797.1"/>
    <property type="molecule type" value="Genomic_DNA"/>
</dbReference>
<dbReference type="InterPro" id="IPR058031">
    <property type="entry name" value="AAA_lid_NorR"/>
</dbReference>
<evidence type="ECO:0000313" key="7">
    <source>
        <dbReference type="Proteomes" id="UP000064967"/>
    </source>
</evidence>
<evidence type="ECO:0000256" key="1">
    <source>
        <dbReference type="ARBA" id="ARBA00022741"/>
    </source>
</evidence>
<keyword evidence="7" id="KW-1185">Reference proteome</keyword>
<dbReference type="PANTHER" id="PTHR32071:SF57">
    <property type="entry name" value="C4-DICARBOXYLATE TRANSPORT TRANSCRIPTIONAL REGULATORY PROTEIN DCTD"/>
    <property type="match status" value="1"/>
</dbReference>
<dbReference type="InterPro" id="IPR025943">
    <property type="entry name" value="Sigma_54_int_dom_ATP-bd_2"/>
</dbReference>
<reference evidence="6 7" key="1">
    <citation type="submission" date="2015-08" db="EMBL/GenBank/DDBJ databases">
        <authorList>
            <person name="Babu N.S."/>
            <person name="Beckwith C.J."/>
            <person name="Beseler K.G."/>
            <person name="Brison A."/>
            <person name="Carone J.V."/>
            <person name="Caskin T.P."/>
            <person name="Diamond M."/>
            <person name="Durham M.E."/>
            <person name="Foxe J.M."/>
            <person name="Go M."/>
            <person name="Henderson B.A."/>
            <person name="Jones I.B."/>
            <person name="McGettigan J.A."/>
            <person name="Micheletti S.J."/>
            <person name="Nasrallah M.E."/>
            <person name="Ortiz D."/>
            <person name="Piller C.R."/>
            <person name="Privatt S.R."/>
            <person name="Schneider S.L."/>
            <person name="Sharp S."/>
            <person name="Smith T.C."/>
            <person name="Stanton J.D."/>
            <person name="Ullery H.E."/>
            <person name="Wilson R.J."/>
            <person name="Serrano M.G."/>
            <person name="Buck G."/>
            <person name="Lee V."/>
            <person name="Wang Y."/>
            <person name="Carvalho R."/>
            <person name="Voegtly L."/>
            <person name="Shi R."/>
            <person name="Duckworth R."/>
            <person name="Johnson A."/>
            <person name="Loviza R."/>
            <person name="Walstead R."/>
            <person name="Shah Z."/>
            <person name="Kiflezghi M."/>
            <person name="Wade K."/>
            <person name="Ball S.L."/>
            <person name="Bradley K.W."/>
            <person name="Asai D.J."/>
            <person name="Bowman C.A."/>
            <person name="Russell D.A."/>
            <person name="Pope W.H."/>
            <person name="Jacobs-Sera D."/>
            <person name="Hendrix R.W."/>
            <person name="Hatfull G.F."/>
        </authorList>
    </citation>
    <scope>NUCLEOTIDE SEQUENCE [LARGE SCALE GENOMIC DNA]</scope>
    <source>
        <strain evidence="6 7">DSM 27648</strain>
    </source>
</reference>
<dbReference type="PROSITE" id="PS00676">
    <property type="entry name" value="SIGMA54_INTERACT_2"/>
    <property type="match status" value="1"/>
</dbReference>
<dbReference type="FunFam" id="3.40.50.300:FF:000006">
    <property type="entry name" value="DNA-binding transcriptional regulator NtrC"/>
    <property type="match status" value="1"/>
</dbReference>
<keyword evidence="6" id="KW-0969">Cilium</keyword>
<sequence>MFVRSPTPMGIVLSTRRFPRISWADRSGAHETYIEKRMVVGASSSADLVVDDMTVSRIHAELDPRDEGLWVRDLSSRNGTFVNEKSTRESILKGNGEIQLGTTSIFVEYSNAVSAPVELWNGSRFHRMVGHSKAMRELFALVARVAPTDASILITGETGTGKEVVARSIHDASLRDKGPFVVVDCAALPENLLDAELFGHTKGAFTGAAQARAGAIESAEGGTVFLDEIGELPISMQPKLLRVLEQRTVRRIGESIHRPVNVRFVSATHRDLLSMVSRGEFREDLYFRLCVLPVRVPPLRDRKEDIEFLVEHFLEGEKLSPEFIASLAAHPWRGNVRELRNHVERARALGEGSLRPVIRSTFSDEEAPTSHSTPRTRPTLPPPGPLGLPTLVEDNDDAESGTTPVEMSLNGTGTGTSTGTGTGTGASVVSMFGRQRMPSRPPENEPAVPFEGDFRIFREKWIDRGEREYLVHMLARHDRNVAALAREACVNRTYIYRLMRKHGL</sequence>
<dbReference type="Gene3D" id="1.10.8.60">
    <property type="match status" value="1"/>
</dbReference>
<dbReference type="PANTHER" id="PTHR32071">
    <property type="entry name" value="TRANSCRIPTIONAL REGULATORY PROTEIN"/>
    <property type="match status" value="1"/>
</dbReference>
<dbReference type="CDD" id="cd00009">
    <property type="entry name" value="AAA"/>
    <property type="match status" value="1"/>
</dbReference>
<dbReference type="Gene3D" id="2.60.200.20">
    <property type="match status" value="1"/>
</dbReference>
<dbReference type="SUPFAM" id="SSF49879">
    <property type="entry name" value="SMAD/FHA domain"/>
    <property type="match status" value="1"/>
</dbReference>
<evidence type="ECO:0000256" key="3">
    <source>
        <dbReference type="SAM" id="MobiDB-lite"/>
    </source>
</evidence>
<keyword evidence="1" id="KW-0547">Nucleotide-binding</keyword>
<evidence type="ECO:0000313" key="6">
    <source>
        <dbReference type="EMBL" id="AKV03797.1"/>
    </source>
</evidence>
<dbReference type="InterPro" id="IPR003593">
    <property type="entry name" value="AAA+_ATPase"/>
</dbReference>
<evidence type="ECO:0000259" key="5">
    <source>
        <dbReference type="PROSITE" id="PS50045"/>
    </source>
</evidence>
<dbReference type="STRING" id="1391654.AKJ09_10460"/>
<dbReference type="SMART" id="SM00240">
    <property type="entry name" value="FHA"/>
    <property type="match status" value="1"/>
</dbReference>
<dbReference type="Pfam" id="PF25601">
    <property type="entry name" value="AAA_lid_14"/>
    <property type="match status" value="1"/>
</dbReference>
<keyword evidence="6" id="KW-0966">Cell projection</keyword>
<feature type="compositionally biased region" description="Gly residues" evidence="3">
    <location>
        <begin position="412"/>
        <end position="423"/>
    </location>
</feature>
<evidence type="ECO:0000259" key="4">
    <source>
        <dbReference type="PROSITE" id="PS50006"/>
    </source>
</evidence>
<feature type="region of interest" description="Disordered" evidence="3">
    <location>
        <begin position="359"/>
        <end position="423"/>
    </location>
</feature>
<name>A0A0K1QDS2_9BACT</name>
<dbReference type="InterPro" id="IPR008984">
    <property type="entry name" value="SMAD_FHA_dom_sf"/>
</dbReference>
<organism evidence="6 7">
    <name type="scientific">Labilithrix luteola</name>
    <dbReference type="NCBI Taxonomy" id="1391654"/>
    <lineage>
        <taxon>Bacteria</taxon>
        <taxon>Pseudomonadati</taxon>
        <taxon>Myxococcota</taxon>
        <taxon>Polyangia</taxon>
        <taxon>Polyangiales</taxon>
        <taxon>Labilitrichaceae</taxon>
        <taxon>Labilithrix</taxon>
    </lineage>
</organism>
<dbReference type="SMART" id="SM00382">
    <property type="entry name" value="AAA"/>
    <property type="match status" value="1"/>
</dbReference>
<feature type="domain" description="Sigma-54 factor interaction" evidence="5">
    <location>
        <begin position="128"/>
        <end position="348"/>
    </location>
</feature>
<proteinExistence type="predicted"/>
<dbReference type="PATRIC" id="fig|1391654.3.peg.10598"/>
<gene>
    <name evidence="6" type="ORF">AKJ09_10460</name>
</gene>
<dbReference type="InterPro" id="IPR002078">
    <property type="entry name" value="Sigma_54_int"/>
</dbReference>
<dbReference type="SUPFAM" id="SSF46689">
    <property type="entry name" value="Homeodomain-like"/>
    <property type="match status" value="1"/>
</dbReference>
<dbReference type="InterPro" id="IPR027417">
    <property type="entry name" value="P-loop_NTPase"/>
</dbReference>
<dbReference type="InterPro" id="IPR009057">
    <property type="entry name" value="Homeodomain-like_sf"/>
</dbReference>
<feature type="domain" description="FHA" evidence="4">
    <location>
        <begin position="38"/>
        <end position="87"/>
    </location>
</feature>
<dbReference type="SUPFAM" id="SSF52540">
    <property type="entry name" value="P-loop containing nucleoside triphosphate hydrolases"/>
    <property type="match status" value="1"/>
</dbReference>
<accession>A0A0K1QDS2</accession>
<dbReference type="InterPro" id="IPR025662">
    <property type="entry name" value="Sigma_54_int_dom_ATP-bd_1"/>
</dbReference>
<protein>
    <submittedName>
        <fullName evidence="6">Flagellar regulatory protein FleQ</fullName>
    </submittedName>
</protein>
<dbReference type="GO" id="GO:0006355">
    <property type="term" value="P:regulation of DNA-templated transcription"/>
    <property type="evidence" value="ECO:0007669"/>
    <property type="project" value="InterPro"/>
</dbReference>